<evidence type="ECO:0000313" key="3">
    <source>
        <dbReference type="Proteomes" id="UP000298781"/>
    </source>
</evidence>
<evidence type="ECO:0000313" key="2">
    <source>
        <dbReference type="EMBL" id="QCI64628.1"/>
    </source>
</evidence>
<protein>
    <submittedName>
        <fullName evidence="2">Uncharacterized protein</fullName>
    </submittedName>
</protein>
<name>A0A4D7B1N8_9HYPH</name>
<dbReference type="RefSeq" id="WP_136960080.1">
    <property type="nucleotide sequence ID" value="NZ_CP039690.1"/>
</dbReference>
<gene>
    <name evidence="2" type="ORF">E8M01_10560</name>
</gene>
<organism evidence="2 3">
    <name type="scientific">Phreatobacter stygius</name>
    <dbReference type="NCBI Taxonomy" id="1940610"/>
    <lineage>
        <taxon>Bacteria</taxon>
        <taxon>Pseudomonadati</taxon>
        <taxon>Pseudomonadota</taxon>
        <taxon>Alphaproteobacteria</taxon>
        <taxon>Hyphomicrobiales</taxon>
        <taxon>Phreatobacteraceae</taxon>
        <taxon>Phreatobacter</taxon>
    </lineage>
</organism>
<accession>A0A4D7B1N8</accession>
<sequence length="83" mass="9394">MAQDDHRSREDRERQEEAERILARAHRDSAPLLGSALQRGADFFAAKGESTDPAEIWGKRVGRGLAVIGAIGCLIYLYWTYFR</sequence>
<dbReference type="EMBL" id="CP039690">
    <property type="protein sequence ID" value="QCI64628.1"/>
    <property type="molecule type" value="Genomic_DNA"/>
</dbReference>
<keyword evidence="3" id="KW-1185">Reference proteome</keyword>
<evidence type="ECO:0000256" key="1">
    <source>
        <dbReference type="SAM" id="Phobius"/>
    </source>
</evidence>
<dbReference type="OrthoDB" id="8449218at2"/>
<keyword evidence="1" id="KW-1133">Transmembrane helix</keyword>
<feature type="transmembrane region" description="Helical" evidence="1">
    <location>
        <begin position="64"/>
        <end position="82"/>
    </location>
</feature>
<dbReference type="KEGG" id="pstg:E8M01_10560"/>
<keyword evidence="1" id="KW-0812">Transmembrane</keyword>
<proteinExistence type="predicted"/>
<dbReference type="AlphaFoldDB" id="A0A4D7B1N8"/>
<keyword evidence="1" id="KW-0472">Membrane</keyword>
<dbReference type="Proteomes" id="UP000298781">
    <property type="component" value="Chromosome"/>
</dbReference>
<reference evidence="2 3" key="1">
    <citation type="submission" date="2019-04" db="EMBL/GenBank/DDBJ databases">
        <title>Phreatobacter aquaticus sp. nov.</title>
        <authorList>
            <person name="Choi A."/>
        </authorList>
    </citation>
    <scope>NUCLEOTIDE SEQUENCE [LARGE SCALE GENOMIC DNA]</scope>
    <source>
        <strain evidence="2 3">KCTC 52518</strain>
    </source>
</reference>